<keyword evidence="5" id="KW-1185">Reference proteome</keyword>
<reference evidence="5" key="1">
    <citation type="journal article" date="2013" name="Nat. Biotechnol.">
        <title>Draft genome sequence of chickpea (Cicer arietinum) provides a resource for trait improvement.</title>
        <authorList>
            <person name="Varshney R.K."/>
            <person name="Song C."/>
            <person name="Saxena R.K."/>
            <person name="Azam S."/>
            <person name="Yu S."/>
            <person name="Sharpe A.G."/>
            <person name="Cannon S."/>
            <person name="Baek J."/>
            <person name="Rosen B.D."/>
            <person name="Tar'an B."/>
            <person name="Millan T."/>
            <person name="Zhang X."/>
            <person name="Ramsay L.D."/>
            <person name="Iwata A."/>
            <person name="Wang Y."/>
            <person name="Nelson W."/>
            <person name="Farmer A.D."/>
            <person name="Gaur P.M."/>
            <person name="Soderlund C."/>
            <person name="Penmetsa R.V."/>
            <person name="Xu C."/>
            <person name="Bharti A.K."/>
            <person name="He W."/>
            <person name="Winter P."/>
            <person name="Zhao S."/>
            <person name="Hane J.K."/>
            <person name="Carrasquilla-Garcia N."/>
            <person name="Condie J.A."/>
            <person name="Upadhyaya H.D."/>
            <person name="Luo M.C."/>
            <person name="Thudi M."/>
            <person name="Gowda C.L."/>
            <person name="Singh N.P."/>
            <person name="Lichtenzveig J."/>
            <person name="Gali K.K."/>
            <person name="Rubio J."/>
            <person name="Nadarajan N."/>
            <person name="Dolezel J."/>
            <person name="Bansal K.C."/>
            <person name="Xu X."/>
            <person name="Edwards D."/>
            <person name="Zhang G."/>
            <person name="Kahl G."/>
            <person name="Gil J."/>
            <person name="Singh K.B."/>
            <person name="Datta S.K."/>
            <person name="Jackson S.A."/>
            <person name="Wang J."/>
            <person name="Cook D.R."/>
        </authorList>
    </citation>
    <scope>NUCLEOTIDE SEQUENCE [LARGE SCALE GENOMIC DNA]</scope>
    <source>
        <strain evidence="5">cv. CDC Frontier</strain>
    </source>
</reference>
<proteinExistence type="predicted"/>
<feature type="domain" description="BAG" evidence="4">
    <location>
        <begin position="488"/>
        <end position="565"/>
    </location>
</feature>
<dbReference type="GO" id="GO:0006457">
    <property type="term" value="P:protein folding"/>
    <property type="evidence" value="ECO:0007669"/>
    <property type="project" value="TreeGrafter"/>
</dbReference>
<evidence type="ECO:0000256" key="3">
    <source>
        <dbReference type="SAM" id="MobiDB-lite"/>
    </source>
</evidence>
<organism evidence="5 6">
    <name type="scientific">Cicer arietinum</name>
    <name type="common">Chickpea</name>
    <name type="synonym">Garbanzo</name>
    <dbReference type="NCBI Taxonomy" id="3827"/>
    <lineage>
        <taxon>Eukaryota</taxon>
        <taxon>Viridiplantae</taxon>
        <taxon>Streptophyta</taxon>
        <taxon>Embryophyta</taxon>
        <taxon>Tracheophyta</taxon>
        <taxon>Spermatophyta</taxon>
        <taxon>Magnoliopsida</taxon>
        <taxon>eudicotyledons</taxon>
        <taxon>Gunneridae</taxon>
        <taxon>Pentapetalae</taxon>
        <taxon>rosids</taxon>
        <taxon>fabids</taxon>
        <taxon>Fabales</taxon>
        <taxon>Fabaceae</taxon>
        <taxon>Papilionoideae</taxon>
        <taxon>50 kb inversion clade</taxon>
        <taxon>NPAAA clade</taxon>
        <taxon>Hologalegina</taxon>
        <taxon>IRL clade</taxon>
        <taxon>Cicereae</taxon>
        <taxon>Cicer</taxon>
    </lineage>
</organism>
<sequence length="953" mass="107792">MIPTYRNVESYPFYRNHIPFHHPHMEPVPPQMIIDPSKSPFPYEQPWPYPSNYGHTIPPHFCYGHHNFPSYIPSYPHVPSPSPMYCFGGFPSFGESNFTPYSPQSHYTTMDLPRYEYDKYMPKDHHCCGCPNPVSNQRKEDEPDVVGKKENDGMVPIQLRNFPYPLVWIPPEYYGNKQPKNHTKAEFSEQDKMSHDKKANGSENGLLPFDVKGARNMFGDEDGKRCQKKETDNNVKEFENGRMEQKHESEQKRSEFPFPFIWLPYYNNVPVKSCVDDGVTERTRSNNVGSGETGDSEKASNQRSILVKQVNDSKRSEKSEMNVDEENLTRKDSTSMNKRGSVSPPKGSKLPPVCLRVEPLPRKKYSNGSSRSPSPPASKEHSKATAGETNKNPSKASEEVKPKVKTIQVSQNKTNENKGAGECNKEKEAENMTGEAAEHSMKDTNTRTNEEGKRERSVLSNVDAAALIQAAYRGYLVRKWEPLKKLRQIAEVSKEVTYVRGQIQAVEDSYDLHNDNKQKVAIGETIMRLLLKLDTIQGLHPSLREIRKSLARELVTLQERLDSITAKNPQQQPQEYNATETVEVSPLNVQNAEHIQEQQDEKVAIPKDSSEDISDGRIPEVQFCMKKDQNNVCYIDCASEDISSVVGVDATVDDVSAMDSMKELPVGVLDEDGDSAMDAMKELPVGVLDEDDDSAMDAMKELPVGVLDEDADTSEFRKDEETNISKIEVQADNEGFIEELPVGLLDEDAEKSECNAKDRTNFSIANTAEDTEIEQPLVEEEKEVQCSEESNGWVKIEFQKEDELKVNAPMDIEELKSLDHVNEAYLEENDVANILLEPNEKEADGKLAQQETQVHVQDIVVGENTSGDDKDTNFLPKEELNGDMKLLEENEKLRKLMKELLEAGNEQLSVITNLTGRVKDLEKKLAKTMRSKKVRTKRHRSVTPKMSCSNCSE</sequence>
<evidence type="ECO:0000256" key="1">
    <source>
        <dbReference type="ARBA" id="ARBA00022860"/>
    </source>
</evidence>
<dbReference type="RefSeq" id="XP_012574147.1">
    <property type="nucleotide sequence ID" value="XM_012718693.2"/>
</dbReference>
<gene>
    <name evidence="6 7" type="primary">LOC101507463</name>
</gene>
<dbReference type="GO" id="GO:0051087">
    <property type="term" value="F:protein-folding chaperone binding"/>
    <property type="evidence" value="ECO:0007669"/>
    <property type="project" value="InterPro"/>
</dbReference>
<dbReference type="SMART" id="SM00264">
    <property type="entry name" value="BAG"/>
    <property type="match status" value="1"/>
</dbReference>
<dbReference type="RefSeq" id="XP_004510705.1">
    <property type="nucleotide sequence ID" value="XM_004510648.3"/>
</dbReference>
<dbReference type="Pfam" id="PF00612">
    <property type="entry name" value="IQ"/>
    <property type="match status" value="1"/>
</dbReference>
<feature type="region of interest" description="Disordered" evidence="3">
    <location>
        <begin position="928"/>
        <end position="953"/>
    </location>
</feature>
<dbReference type="KEGG" id="cam:101507463"/>
<dbReference type="OrthoDB" id="787121at2759"/>
<dbReference type="Gene3D" id="1.20.58.120">
    <property type="entry name" value="BAG domain"/>
    <property type="match status" value="1"/>
</dbReference>
<dbReference type="GO" id="GO:0005516">
    <property type="term" value="F:calmodulin binding"/>
    <property type="evidence" value="ECO:0007669"/>
    <property type="project" value="UniProtKB-KW"/>
</dbReference>
<feature type="compositionally biased region" description="Basic and acidic residues" evidence="3">
    <location>
        <begin position="183"/>
        <end position="200"/>
    </location>
</feature>
<accession>A0A1S2YVS3</accession>
<evidence type="ECO:0000259" key="4">
    <source>
        <dbReference type="PROSITE" id="PS51035"/>
    </source>
</evidence>
<dbReference type="CDD" id="cd23767">
    <property type="entry name" value="IQCD"/>
    <property type="match status" value="1"/>
</dbReference>
<feature type="region of interest" description="Disordered" evidence="3">
    <location>
        <begin position="282"/>
        <end position="456"/>
    </location>
</feature>
<dbReference type="GO" id="GO:0009506">
    <property type="term" value="C:plasmodesma"/>
    <property type="evidence" value="ECO:0007669"/>
    <property type="project" value="TreeGrafter"/>
</dbReference>
<evidence type="ECO:0000313" key="5">
    <source>
        <dbReference type="Proteomes" id="UP000087171"/>
    </source>
</evidence>
<keyword evidence="1" id="KW-0112">Calmodulin-binding</keyword>
<dbReference type="PANTHER" id="PTHR33322">
    <property type="entry name" value="BAG DOMAIN CONTAINING PROTEIN, EXPRESSED"/>
    <property type="match status" value="1"/>
</dbReference>
<dbReference type="InterPro" id="IPR000048">
    <property type="entry name" value="IQ_motif_EF-hand-BS"/>
</dbReference>
<evidence type="ECO:0000313" key="6">
    <source>
        <dbReference type="RefSeq" id="XP_004510705.1"/>
    </source>
</evidence>
<dbReference type="PROSITE" id="PS51035">
    <property type="entry name" value="BAG"/>
    <property type="match status" value="1"/>
</dbReference>
<feature type="region of interest" description="Disordered" evidence="3">
    <location>
        <begin position="179"/>
        <end position="251"/>
    </location>
</feature>
<dbReference type="GeneID" id="101507463"/>
<dbReference type="Proteomes" id="UP000087171">
    <property type="component" value="Chromosome Ca7"/>
</dbReference>
<dbReference type="SUPFAM" id="SSF63491">
    <property type="entry name" value="BAG domain"/>
    <property type="match status" value="1"/>
</dbReference>
<dbReference type="Pfam" id="PF02179">
    <property type="entry name" value="BAG"/>
    <property type="match status" value="1"/>
</dbReference>
<dbReference type="AlphaFoldDB" id="A0A1S2YVS3"/>
<dbReference type="STRING" id="3827.A0A1S2YVS3"/>
<evidence type="ECO:0000313" key="7">
    <source>
        <dbReference type="RefSeq" id="XP_012574147.1"/>
    </source>
</evidence>
<feature type="compositionally biased region" description="Polar residues" evidence="3">
    <location>
        <begin position="944"/>
        <end position="953"/>
    </location>
</feature>
<feature type="compositionally biased region" description="Basic residues" evidence="3">
    <location>
        <begin position="928"/>
        <end position="942"/>
    </location>
</feature>
<dbReference type="InterPro" id="IPR036533">
    <property type="entry name" value="BAG_dom_sf"/>
</dbReference>
<feature type="compositionally biased region" description="Basic and acidic residues" evidence="3">
    <location>
        <begin position="423"/>
        <end position="456"/>
    </location>
</feature>
<feature type="compositionally biased region" description="Basic and acidic residues" evidence="3">
    <location>
        <begin position="221"/>
        <end position="251"/>
    </location>
</feature>
<dbReference type="InterPro" id="IPR040400">
    <property type="entry name" value="BAG5/6/7/8"/>
</dbReference>
<reference evidence="6 7" key="2">
    <citation type="submission" date="2025-04" db="UniProtKB">
        <authorList>
            <consortium name="RefSeq"/>
        </authorList>
    </citation>
    <scope>IDENTIFICATION</scope>
    <source>
        <tissue evidence="6 7">Etiolated seedlings</tissue>
    </source>
</reference>
<protein>
    <submittedName>
        <fullName evidence="6 7">BAG family molecular chaperone regulator 6</fullName>
    </submittedName>
</protein>
<feature type="compositionally biased region" description="Basic and acidic residues" evidence="3">
    <location>
        <begin position="311"/>
        <end position="333"/>
    </location>
</feature>
<dbReference type="PROSITE" id="PS50096">
    <property type="entry name" value="IQ"/>
    <property type="match status" value="1"/>
</dbReference>
<evidence type="ECO:0000256" key="2">
    <source>
        <dbReference type="ARBA" id="ARBA00023186"/>
    </source>
</evidence>
<dbReference type="InterPro" id="IPR003103">
    <property type="entry name" value="BAG_domain"/>
</dbReference>
<keyword evidence="2" id="KW-0143">Chaperone</keyword>
<name>A0A1S2YVS3_CICAR</name>
<dbReference type="eggNOG" id="ENOG502QRHM">
    <property type="taxonomic scope" value="Eukaryota"/>
</dbReference>
<dbReference type="PANTHER" id="PTHR33322:SF16">
    <property type="entry name" value="BAG FAMILY MOLECULAR CHAPERONE REGULATOR 6"/>
    <property type="match status" value="1"/>
</dbReference>
<dbReference type="PaxDb" id="3827-XP_004510705.1"/>
<dbReference type="FunFam" id="1.20.58.120:FF:000010">
    <property type="entry name" value="BAG family molecular chaperone regulator 6"/>
    <property type="match status" value="1"/>
</dbReference>